<dbReference type="Proteomes" id="UP000318081">
    <property type="component" value="Chromosome"/>
</dbReference>
<keyword evidence="2" id="KW-1185">Reference proteome</keyword>
<reference evidence="1 2" key="1">
    <citation type="submission" date="2019-02" db="EMBL/GenBank/DDBJ databases">
        <title>Deep-cultivation of Planctomycetes and their phenomic and genomic characterization uncovers novel biology.</title>
        <authorList>
            <person name="Wiegand S."/>
            <person name="Jogler M."/>
            <person name="Boedeker C."/>
            <person name="Pinto D."/>
            <person name="Vollmers J."/>
            <person name="Rivas-Marin E."/>
            <person name="Kohn T."/>
            <person name="Peeters S.H."/>
            <person name="Heuer A."/>
            <person name="Rast P."/>
            <person name="Oberbeckmann S."/>
            <person name="Bunk B."/>
            <person name="Jeske O."/>
            <person name="Meyerdierks A."/>
            <person name="Storesund J.E."/>
            <person name="Kallscheuer N."/>
            <person name="Luecker S."/>
            <person name="Lage O.M."/>
            <person name="Pohl T."/>
            <person name="Merkel B.J."/>
            <person name="Hornburger P."/>
            <person name="Mueller R.-W."/>
            <person name="Bruemmer F."/>
            <person name="Labrenz M."/>
            <person name="Spormann A.M."/>
            <person name="Op den Camp H."/>
            <person name="Overmann J."/>
            <person name="Amann R."/>
            <person name="Jetten M.S.M."/>
            <person name="Mascher T."/>
            <person name="Medema M.H."/>
            <person name="Devos D.P."/>
            <person name="Kaster A.-K."/>
            <person name="Ovreas L."/>
            <person name="Rohde M."/>
            <person name="Galperin M.Y."/>
            <person name="Jogler C."/>
        </authorList>
    </citation>
    <scope>NUCLEOTIDE SEQUENCE [LARGE SCALE GENOMIC DNA]</scope>
    <source>
        <strain evidence="1 2">TBK1r</strain>
    </source>
</reference>
<sequence>MLPGHPTLAAGVIGELGCDGTSVESDAFSGRPSGDSMEEPSSNKLAVFFPVARIECAA</sequence>
<accession>A0ABX5XPQ0</accession>
<gene>
    <name evidence="1" type="ORF">TBK1r_25690</name>
</gene>
<name>A0ABX5XPQ0_9BACT</name>
<protein>
    <submittedName>
        <fullName evidence="1">Uncharacterized protein</fullName>
    </submittedName>
</protein>
<organism evidence="1 2">
    <name type="scientific">Stieleria magnilauensis</name>
    <dbReference type="NCBI Taxonomy" id="2527963"/>
    <lineage>
        <taxon>Bacteria</taxon>
        <taxon>Pseudomonadati</taxon>
        <taxon>Planctomycetota</taxon>
        <taxon>Planctomycetia</taxon>
        <taxon>Pirellulales</taxon>
        <taxon>Pirellulaceae</taxon>
        <taxon>Stieleria</taxon>
    </lineage>
</organism>
<dbReference type="EMBL" id="CP036432">
    <property type="protein sequence ID" value="QDV83627.1"/>
    <property type="molecule type" value="Genomic_DNA"/>
</dbReference>
<evidence type="ECO:0000313" key="1">
    <source>
        <dbReference type="EMBL" id="QDV83627.1"/>
    </source>
</evidence>
<evidence type="ECO:0000313" key="2">
    <source>
        <dbReference type="Proteomes" id="UP000318081"/>
    </source>
</evidence>
<proteinExistence type="predicted"/>